<evidence type="ECO:0000256" key="4">
    <source>
        <dbReference type="PROSITE-ProRule" id="PRU00283"/>
    </source>
</evidence>
<accession>A0A388KXD4</accession>
<dbReference type="AlphaFoldDB" id="A0A388KXD4"/>
<dbReference type="OrthoDB" id="3176171at2759"/>
<feature type="region of interest" description="Disordered" evidence="6">
    <location>
        <begin position="71"/>
        <end position="100"/>
    </location>
</feature>
<gene>
    <name evidence="8" type="ORF">CBR_g19122</name>
</gene>
<organism evidence="8 9">
    <name type="scientific">Chara braunii</name>
    <name type="common">Braun's stonewort</name>
    <dbReference type="NCBI Taxonomy" id="69332"/>
    <lineage>
        <taxon>Eukaryota</taxon>
        <taxon>Viridiplantae</taxon>
        <taxon>Streptophyta</taxon>
        <taxon>Charophyceae</taxon>
        <taxon>Charales</taxon>
        <taxon>Characeae</taxon>
        <taxon>Chara</taxon>
    </lineage>
</organism>
<dbReference type="InterPro" id="IPR036961">
    <property type="entry name" value="Kinesin_motor_dom_sf"/>
</dbReference>
<feature type="domain" description="Kinesin motor" evidence="7">
    <location>
        <begin position="424"/>
        <end position="651"/>
    </location>
</feature>
<protein>
    <recommendedName>
        <fullName evidence="5">Kinesin-like protein</fullName>
    </recommendedName>
</protein>
<proteinExistence type="inferred from homology"/>
<dbReference type="Gene3D" id="3.40.850.10">
    <property type="entry name" value="Kinesin motor domain"/>
    <property type="match status" value="4"/>
</dbReference>
<dbReference type="GO" id="GO:0007018">
    <property type="term" value="P:microtubule-based movement"/>
    <property type="evidence" value="ECO:0007669"/>
    <property type="project" value="InterPro"/>
</dbReference>
<dbReference type="Proteomes" id="UP000265515">
    <property type="component" value="Unassembled WGS sequence"/>
</dbReference>
<dbReference type="PROSITE" id="PS50067">
    <property type="entry name" value="KINESIN_MOTOR_2"/>
    <property type="match status" value="4"/>
</dbReference>
<dbReference type="GO" id="GO:0005524">
    <property type="term" value="F:ATP binding"/>
    <property type="evidence" value="ECO:0007669"/>
    <property type="project" value="UniProtKB-KW"/>
</dbReference>
<dbReference type="EMBL" id="BFEA01000209">
    <property type="protein sequence ID" value="GBG74716.1"/>
    <property type="molecule type" value="Genomic_DNA"/>
</dbReference>
<dbReference type="InterPro" id="IPR027417">
    <property type="entry name" value="P-loop_NTPase"/>
</dbReference>
<sequence length="659" mass="73192">MLMSDTFGGNAKTLVFVNISQVHINLEETHSSQGYATRVGSITNEASRNIQSKEGLRLKKAITYWKEQVGKKVEGDDDPEQIQDTRPSKDKDDESRDSSTHCMSLSVYADLESTNSVGENATKTTFVGRDVYTLCLLNVVFCIEMNAESSRSHLFLSVVIESTNLQPQALVKRKLSFVDLGDSKRVNKSGSVGEQLKEAQSINKSFSALGDVISAFAIEEPHIPYRNHKPTMLMIDSLGGNAKTVMFVNISLAESNLEETYSSLGHETRVGSIRNTNLQTQALVKRNLSFVDLGDSERVNNPGLAGEQLKEAQSINKSLRALGDVISALATEEPHILYRNHKLTMLMSDSLGGNAKTVLFVNISPAESNLEETHSSLGYETRVGSKTNEASRNIQSKEVLKLKKAITYWKEQAGKKFERDDDLEEIQDTRPNKDKDYRVSCLKQDNNKFSFALKVYMLEMYQDTLKDLLLPKNVKRQKLDIKKDSKGMVVVENATFITVLNAQELESRVARGIDKRHVSGTQINAKSSRSHLILSFVIESTNLQTQAVVKGKLSFVDLAGSERLNKSVSVGEQLKETHLINKSLSALGDVISAFSTIELHIPYRNHKLTMLMSDTLGENAKTLMFVNISLAEINLEETHGSLGYATRVGSRTNEASRNI</sequence>
<evidence type="ECO:0000256" key="2">
    <source>
        <dbReference type="ARBA" id="ARBA00022840"/>
    </source>
</evidence>
<evidence type="ECO:0000313" key="9">
    <source>
        <dbReference type="Proteomes" id="UP000265515"/>
    </source>
</evidence>
<dbReference type="OMA" id="ISQVHIN"/>
<dbReference type="InterPro" id="IPR019821">
    <property type="entry name" value="Kinesin_motor_CS"/>
</dbReference>
<evidence type="ECO:0000256" key="5">
    <source>
        <dbReference type="RuleBase" id="RU000394"/>
    </source>
</evidence>
<evidence type="ECO:0000313" key="8">
    <source>
        <dbReference type="EMBL" id="GBG74716.1"/>
    </source>
</evidence>
<dbReference type="GO" id="GO:0005874">
    <property type="term" value="C:microtubule"/>
    <property type="evidence" value="ECO:0007669"/>
    <property type="project" value="UniProtKB-KW"/>
</dbReference>
<dbReference type="PRINTS" id="PR00380">
    <property type="entry name" value="KINESINHEAVY"/>
</dbReference>
<evidence type="ECO:0000259" key="7">
    <source>
        <dbReference type="PROSITE" id="PS50067"/>
    </source>
</evidence>
<dbReference type="SUPFAM" id="SSF52540">
    <property type="entry name" value="P-loop containing nucleoside triphosphate hydrolases"/>
    <property type="match status" value="4"/>
</dbReference>
<dbReference type="GO" id="GO:0003777">
    <property type="term" value="F:microtubule motor activity"/>
    <property type="evidence" value="ECO:0007669"/>
    <property type="project" value="InterPro"/>
</dbReference>
<keyword evidence="9" id="KW-1185">Reference proteome</keyword>
<dbReference type="Gramene" id="GBG74716">
    <property type="protein sequence ID" value="GBG74716"/>
    <property type="gene ID" value="CBR_g19122"/>
</dbReference>
<dbReference type="InterPro" id="IPR027640">
    <property type="entry name" value="Kinesin-like_fam"/>
</dbReference>
<feature type="domain" description="Kinesin motor" evidence="7">
    <location>
        <begin position="1"/>
        <end position="42"/>
    </location>
</feature>
<dbReference type="Gene3D" id="6.10.250.760">
    <property type="match status" value="2"/>
</dbReference>
<dbReference type="STRING" id="69332.A0A388KXD4"/>
<comment type="caution">
    <text evidence="8">The sequence shown here is derived from an EMBL/GenBank/DDBJ whole genome shotgun (WGS) entry which is preliminary data.</text>
</comment>
<keyword evidence="3 5" id="KW-0505">Motor protein</keyword>
<comment type="caution">
    <text evidence="4">Lacks conserved residue(s) required for the propagation of feature annotation.</text>
</comment>
<dbReference type="GO" id="GO:0008017">
    <property type="term" value="F:microtubule binding"/>
    <property type="evidence" value="ECO:0007669"/>
    <property type="project" value="InterPro"/>
</dbReference>
<dbReference type="SMART" id="SM00129">
    <property type="entry name" value="KISc"/>
    <property type="match status" value="2"/>
</dbReference>
<name>A0A388KXD4_CHABU</name>
<dbReference type="InterPro" id="IPR001752">
    <property type="entry name" value="Kinesin_motor_dom"/>
</dbReference>
<keyword evidence="2 5" id="KW-0067">ATP-binding</keyword>
<reference evidence="8 9" key="1">
    <citation type="journal article" date="2018" name="Cell">
        <title>The Chara Genome: Secondary Complexity and Implications for Plant Terrestrialization.</title>
        <authorList>
            <person name="Nishiyama T."/>
            <person name="Sakayama H."/>
            <person name="Vries J.D."/>
            <person name="Buschmann H."/>
            <person name="Saint-Marcoux D."/>
            <person name="Ullrich K.K."/>
            <person name="Haas F.B."/>
            <person name="Vanderstraeten L."/>
            <person name="Becker D."/>
            <person name="Lang D."/>
            <person name="Vosolsobe S."/>
            <person name="Rombauts S."/>
            <person name="Wilhelmsson P.K.I."/>
            <person name="Janitza P."/>
            <person name="Kern R."/>
            <person name="Heyl A."/>
            <person name="Rumpler F."/>
            <person name="Villalobos L.I.A.C."/>
            <person name="Clay J.M."/>
            <person name="Skokan R."/>
            <person name="Toyoda A."/>
            <person name="Suzuki Y."/>
            <person name="Kagoshima H."/>
            <person name="Schijlen E."/>
            <person name="Tajeshwar N."/>
            <person name="Catarino B."/>
            <person name="Hetherington A.J."/>
            <person name="Saltykova A."/>
            <person name="Bonnot C."/>
            <person name="Breuninger H."/>
            <person name="Symeonidi A."/>
            <person name="Radhakrishnan G.V."/>
            <person name="Van Nieuwerburgh F."/>
            <person name="Deforce D."/>
            <person name="Chang C."/>
            <person name="Karol K.G."/>
            <person name="Hedrich R."/>
            <person name="Ulvskov P."/>
            <person name="Glockner G."/>
            <person name="Delwiche C.F."/>
            <person name="Petrasek J."/>
            <person name="Van de Peer Y."/>
            <person name="Friml J."/>
            <person name="Beilby M."/>
            <person name="Dolan L."/>
            <person name="Kohara Y."/>
            <person name="Sugano S."/>
            <person name="Fujiyama A."/>
            <person name="Delaux P.-M."/>
            <person name="Quint M."/>
            <person name="TheiBen G."/>
            <person name="Hagemann M."/>
            <person name="Harholt J."/>
            <person name="Dunand C."/>
            <person name="Zachgo S."/>
            <person name="Langdale J."/>
            <person name="Maumus F."/>
            <person name="Straeten D.V.D."/>
            <person name="Gould S.B."/>
            <person name="Rensing S.A."/>
        </authorList>
    </citation>
    <scope>NUCLEOTIDE SEQUENCE [LARGE SCALE GENOMIC DNA]</scope>
    <source>
        <strain evidence="8 9">S276</strain>
    </source>
</reference>
<dbReference type="PROSITE" id="PS00411">
    <property type="entry name" value="KINESIN_MOTOR_1"/>
    <property type="match status" value="1"/>
</dbReference>
<feature type="domain" description="Kinesin motor" evidence="7">
    <location>
        <begin position="272"/>
        <end position="386"/>
    </location>
</feature>
<dbReference type="PANTHER" id="PTHR47972:SF16">
    <property type="entry name" value="KINESIN-LIKE PROTEIN"/>
    <property type="match status" value="1"/>
</dbReference>
<dbReference type="PANTHER" id="PTHR47972">
    <property type="entry name" value="KINESIN-LIKE PROTEIN KLP-3"/>
    <property type="match status" value="1"/>
</dbReference>
<feature type="compositionally biased region" description="Basic and acidic residues" evidence="6">
    <location>
        <begin position="86"/>
        <end position="99"/>
    </location>
</feature>
<keyword evidence="5" id="KW-0493">Microtubule</keyword>
<comment type="similarity">
    <text evidence="4 5">Belongs to the TRAFAC class myosin-kinesin ATPase superfamily. Kinesin family.</text>
</comment>
<evidence type="ECO:0000256" key="6">
    <source>
        <dbReference type="SAM" id="MobiDB-lite"/>
    </source>
</evidence>
<evidence type="ECO:0000256" key="3">
    <source>
        <dbReference type="ARBA" id="ARBA00023175"/>
    </source>
</evidence>
<feature type="domain" description="Kinesin motor" evidence="7">
    <location>
        <begin position="145"/>
        <end position="273"/>
    </location>
</feature>
<evidence type="ECO:0000256" key="1">
    <source>
        <dbReference type="ARBA" id="ARBA00022741"/>
    </source>
</evidence>
<keyword evidence="1 5" id="KW-0547">Nucleotide-binding</keyword>
<dbReference type="Pfam" id="PF00225">
    <property type="entry name" value="Kinesin"/>
    <property type="match status" value="3"/>
</dbReference>